<name>A0A0F9V292_9ZZZZ</name>
<reference evidence="1" key="1">
    <citation type="journal article" date="2015" name="Nature">
        <title>Complex archaea that bridge the gap between prokaryotes and eukaryotes.</title>
        <authorList>
            <person name="Spang A."/>
            <person name="Saw J.H."/>
            <person name="Jorgensen S.L."/>
            <person name="Zaremba-Niedzwiedzka K."/>
            <person name="Martijn J."/>
            <person name="Lind A.E."/>
            <person name="van Eijk R."/>
            <person name="Schleper C."/>
            <person name="Guy L."/>
            <person name="Ettema T.J."/>
        </authorList>
    </citation>
    <scope>NUCLEOTIDE SEQUENCE</scope>
</reference>
<dbReference type="AlphaFoldDB" id="A0A0F9V292"/>
<sequence>MSICDTEYETTNAKGDYIVGVKCPKEHDDHCANHCPLEEDSKQLEDTYDVADADENECSLEATFTCIYCGKVNHTKTIYYAKVDE</sequence>
<organism evidence="1">
    <name type="scientific">marine sediment metagenome</name>
    <dbReference type="NCBI Taxonomy" id="412755"/>
    <lineage>
        <taxon>unclassified sequences</taxon>
        <taxon>metagenomes</taxon>
        <taxon>ecological metagenomes</taxon>
    </lineage>
</organism>
<dbReference type="EMBL" id="LAZR01000084">
    <property type="protein sequence ID" value="KKN93802.1"/>
    <property type="molecule type" value="Genomic_DNA"/>
</dbReference>
<comment type="caution">
    <text evidence="1">The sequence shown here is derived from an EMBL/GenBank/DDBJ whole genome shotgun (WGS) entry which is preliminary data.</text>
</comment>
<accession>A0A0F9V292</accession>
<protein>
    <submittedName>
        <fullName evidence="1">Uncharacterized protein</fullName>
    </submittedName>
</protein>
<evidence type="ECO:0000313" key="1">
    <source>
        <dbReference type="EMBL" id="KKN93802.1"/>
    </source>
</evidence>
<proteinExistence type="predicted"/>
<gene>
    <name evidence="1" type="ORF">LCGC14_0196350</name>
</gene>